<dbReference type="EMBL" id="BARU01002185">
    <property type="protein sequence ID" value="GAH25034.1"/>
    <property type="molecule type" value="Genomic_DNA"/>
</dbReference>
<gene>
    <name evidence="1" type="ORF">S03H2_05276</name>
</gene>
<name>X1F6P0_9ZZZZ</name>
<comment type="caution">
    <text evidence="1">The sequence shown here is derived from an EMBL/GenBank/DDBJ whole genome shotgun (WGS) entry which is preliminary data.</text>
</comment>
<dbReference type="InterPro" id="IPR016181">
    <property type="entry name" value="Acyl_CoA_acyltransferase"/>
</dbReference>
<organism evidence="1">
    <name type="scientific">marine sediment metagenome</name>
    <dbReference type="NCBI Taxonomy" id="412755"/>
    <lineage>
        <taxon>unclassified sequences</taxon>
        <taxon>metagenomes</taxon>
        <taxon>ecological metagenomes</taxon>
    </lineage>
</organism>
<protein>
    <submittedName>
        <fullName evidence="1">Uncharacterized protein</fullName>
    </submittedName>
</protein>
<dbReference type="SUPFAM" id="SSF55729">
    <property type="entry name" value="Acyl-CoA N-acyltransferases (Nat)"/>
    <property type="match status" value="1"/>
</dbReference>
<dbReference type="Gene3D" id="3.40.630.30">
    <property type="match status" value="1"/>
</dbReference>
<evidence type="ECO:0000313" key="1">
    <source>
        <dbReference type="EMBL" id="GAH25034.1"/>
    </source>
</evidence>
<dbReference type="CDD" id="cd04301">
    <property type="entry name" value="NAT_SF"/>
    <property type="match status" value="1"/>
</dbReference>
<accession>X1F6P0</accession>
<dbReference type="AlphaFoldDB" id="X1F6P0"/>
<proteinExistence type="predicted"/>
<feature type="non-terminal residue" evidence="1">
    <location>
        <position position="1"/>
    </location>
</feature>
<reference evidence="1" key="1">
    <citation type="journal article" date="2014" name="Front. Microbiol.">
        <title>High frequency of phylogenetically diverse reductive dehalogenase-homologous genes in deep subseafloor sedimentary metagenomes.</title>
        <authorList>
            <person name="Kawai M."/>
            <person name="Futagami T."/>
            <person name="Toyoda A."/>
            <person name="Takaki Y."/>
            <person name="Nishi S."/>
            <person name="Hori S."/>
            <person name="Arai W."/>
            <person name="Tsubouchi T."/>
            <person name="Morono Y."/>
            <person name="Uchiyama I."/>
            <person name="Ito T."/>
            <person name="Fujiyama A."/>
            <person name="Inagaki F."/>
            <person name="Takami H."/>
        </authorList>
    </citation>
    <scope>NUCLEOTIDE SEQUENCE</scope>
    <source>
        <strain evidence="1">Expedition CK06-06</strain>
    </source>
</reference>
<sequence>DSVFLGCIYVISEYRGVGVAKRLLVEIEKDLIKDKVKSIESIGKRLNVKIPEPGKKIVISRQNNSDTLPPDKGSFDSPSVFFKGNNFFSFITLLLN</sequence>